<dbReference type="AlphaFoldDB" id="A0A402CS02"/>
<name>A0A402CS02_9BACT</name>
<evidence type="ECO:0000313" key="8">
    <source>
        <dbReference type="Proteomes" id="UP000287394"/>
    </source>
</evidence>
<dbReference type="EMBL" id="AP025739">
    <property type="protein sequence ID" value="BDI28229.1"/>
    <property type="molecule type" value="Genomic_DNA"/>
</dbReference>
<dbReference type="Gene3D" id="3.40.640.10">
    <property type="entry name" value="Type I PLP-dependent aspartate aminotransferase-like (Major domain)"/>
    <property type="match status" value="1"/>
</dbReference>
<dbReference type="PIRSF" id="PIRSF000521">
    <property type="entry name" value="Transaminase_4ab_Lys_Orn"/>
    <property type="match status" value="1"/>
</dbReference>
<evidence type="ECO:0000256" key="5">
    <source>
        <dbReference type="ARBA" id="ARBA00022898"/>
    </source>
</evidence>
<keyword evidence="8" id="KW-1185">Reference proteome</keyword>
<dbReference type="PANTHER" id="PTHR43206">
    <property type="entry name" value="AMINOTRANSFERASE"/>
    <property type="match status" value="1"/>
</dbReference>
<evidence type="ECO:0000256" key="6">
    <source>
        <dbReference type="RuleBase" id="RU003560"/>
    </source>
</evidence>
<organism evidence="7 8">
    <name type="scientific">Capsulimonas corticalis</name>
    <dbReference type="NCBI Taxonomy" id="2219043"/>
    <lineage>
        <taxon>Bacteria</taxon>
        <taxon>Bacillati</taxon>
        <taxon>Armatimonadota</taxon>
        <taxon>Armatimonadia</taxon>
        <taxon>Capsulimonadales</taxon>
        <taxon>Capsulimonadaceae</taxon>
        <taxon>Capsulimonas</taxon>
    </lineage>
</organism>
<accession>A0A402CS02</accession>
<dbReference type="Gene3D" id="3.90.1150.10">
    <property type="entry name" value="Aspartate Aminotransferase, domain 1"/>
    <property type="match status" value="1"/>
</dbReference>
<evidence type="ECO:0000256" key="3">
    <source>
        <dbReference type="ARBA" id="ARBA00022576"/>
    </source>
</evidence>
<dbReference type="GO" id="GO:0008483">
    <property type="term" value="F:transaminase activity"/>
    <property type="evidence" value="ECO:0007669"/>
    <property type="project" value="UniProtKB-KW"/>
</dbReference>
<dbReference type="Proteomes" id="UP000287394">
    <property type="component" value="Chromosome"/>
</dbReference>
<dbReference type="Pfam" id="PF00202">
    <property type="entry name" value="Aminotran_3"/>
    <property type="match status" value="1"/>
</dbReference>
<proteinExistence type="inferred from homology"/>
<dbReference type="InterPro" id="IPR015424">
    <property type="entry name" value="PyrdxlP-dep_Trfase"/>
</dbReference>
<keyword evidence="4" id="KW-0808">Transferase</keyword>
<dbReference type="PANTHER" id="PTHR43206:SF2">
    <property type="entry name" value="4-AMINOBUTYRATE AMINOTRANSFERASE GABT"/>
    <property type="match status" value="1"/>
</dbReference>
<dbReference type="GO" id="GO:0009450">
    <property type="term" value="P:gamma-aminobutyric acid catabolic process"/>
    <property type="evidence" value="ECO:0007669"/>
    <property type="project" value="TreeGrafter"/>
</dbReference>
<comment type="cofactor">
    <cofactor evidence="1">
        <name>pyridoxal 5'-phosphate</name>
        <dbReference type="ChEBI" id="CHEBI:597326"/>
    </cofactor>
</comment>
<dbReference type="InterPro" id="IPR015421">
    <property type="entry name" value="PyrdxlP-dep_Trfase_major"/>
</dbReference>
<gene>
    <name evidence="7" type="ORF">CCAX7_002800</name>
</gene>
<keyword evidence="3" id="KW-0032">Aminotransferase</keyword>
<keyword evidence="5 6" id="KW-0663">Pyridoxal phosphate</keyword>
<dbReference type="InterPro" id="IPR005814">
    <property type="entry name" value="Aminotrans_3"/>
</dbReference>
<evidence type="ECO:0000313" key="7">
    <source>
        <dbReference type="EMBL" id="BDI28229.1"/>
    </source>
</evidence>
<evidence type="ECO:0000256" key="2">
    <source>
        <dbReference type="ARBA" id="ARBA00008954"/>
    </source>
</evidence>
<evidence type="ECO:0000256" key="4">
    <source>
        <dbReference type="ARBA" id="ARBA00022679"/>
    </source>
</evidence>
<dbReference type="OrthoDB" id="9801834at2"/>
<dbReference type="GO" id="GO:0030170">
    <property type="term" value="F:pyridoxal phosphate binding"/>
    <property type="evidence" value="ECO:0007669"/>
    <property type="project" value="InterPro"/>
</dbReference>
<dbReference type="InterPro" id="IPR015422">
    <property type="entry name" value="PyrdxlP-dep_Trfase_small"/>
</dbReference>
<comment type="similarity">
    <text evidence="2 6">Belongs to the class-III pyridoxal-phosphate-dependent aminotransferase family.</text>
</comment>
<dbReference type="RefSeq" id="WP_119320173.1">
    <property type="nucleotide sequence ID" value="NZ_AP025739.1"/>
</dbReference>
<evidence type="ECO:0000256" key="1">
    <source>
        <dbReference type="ARBA" id="ARBA00001933"/>
    </source>
</evidence>
<reference evidence="7 8" key="1">
    <citation type="journal article" date="2019" name="Int. J. Syst. Evol. Microbiol.">
        <title>Capsulimonas corticalis gen. nov., sp. nov., an aerobic capsulated bacterium, of a novel bacterial order, Capsulimonadales ord. nov., of the class Armatimonadia of the phylum Armatimonadetes.</title>
        <authorList>
            <person name="Li J."/>
            <person name="Kudo C."/>
            <person name="Tonouchi A."/>
        </authorList>
    </citation>
    <scope>NUCLEOTIDE SEQUENCE [LARGE SCALE GENOMIC DNA]</scope>
    <source>
        <strain evidence="7 8">AX-7</strain>
    </source>
</reference>
<sequence>MTTEFSAPRYPGPVSAAMLEELPRYVIADPYPFVLDLPNCEGMWLATVDGQRLFDWAGYFGSKLIGHNHPRLYEQDYVTRLVCAANNKVANPDFLTPECLDYYRLLHRIAPESMRNPLLEVYAVNSGAEAVENMMKYLVARFNAKRRAQGKEITGKRFLYFDNAFHGRTVFALAVTQTVDPVATKDFHGLTIGGNIQIPFPAINTSEPDEWNRDKQKRSLDMIETVLEQMAHEIVGILVEPIQGAGGHRVATKEFFQELSRLAHKHDVYLAFDEVQTSLGPTGKIFAIDHFDLPHPPMAVAVGKKFGCGAVYMYEPLEDLGVLDSTWGGALADMVRVVQEVKIVEEEGLIAAAALKGERLAAGLRRLAEQPSPIYNVRGMGLYQGFSLRSPEAKARLIKRAREKHDLLLLGAGRRSIRTRPSLSVTNEDIDRFLEMLEDLLGEDGA</sequence>
<dbReference type="SUPFAM" id="SSF53383">
    <property type="entry name" value="PLP-dependent transferases"/>
    <property type="match status" value="1"/>
</dbReference>
<dbReference type="KEGG" id="ccot:CCAX7_002800"/>
<protein>
    <submittedName>
        <fullName evidence="7">L-lysine 6-transaminase</fullName>
    </submittedName>
</protein>